<dbReference type="PANTHER" id="PTHR34825">
    <property type="entry name" value="CONSERVED PROTEIN, WITH A WEAK D-GALACTARATE DEHYDRATASE/ALTRONATE HYDROLASE DOMAIN"/>
    <property type="match status" value="1"/>
</dbReference>
<dbReference type="InterPro" id="IPR012547">
    <property type="entry name" value="PDDEXK_9"/>
</dbReference>
<comment type="caution">
    <text evidence="2">The sequence shown here is derived from an EMBL/GenBank/DDBJ whole genome shotgun (WGS) entry which is preliminary data.</text>
</comment>
<sequence>MGLYLNPGNETFARLVNSNNYVDKTGLIRYMNGRIGQEKNLIASSRPRRFGKTIAVRMLTAYYSRGCDSRELFKGLEIESDPSFEEHLNKYNVIRLDIQWMRGIAVRKIQRGENITILGYIEDEVLRELRQEFPGYVSEEQNSVAVALANIHVAANEQFVIIIDEWDCVFREDKDNEELQKDYINFLRGLFKGDASDAFVKLAYITGILPIKKYGTQSALNNFRELTMVAPGGIARYIGFTEKEVRALCKNSELPFPEMQKWYDGYYLSGAGHVYSPNSVMEALDNEGFQNYWSQTETYESLKMYIAMDFDGLKQKVVDMLGGAGCKIDVESFQNDMTTFSSSDDVLTLLIHLGYLAYDSKSREAFIPNEEVRSSFVRAVKNEGWSDVYDAIQNSEKLLTATLAMDEAAVGKMIRNVHMENSSSLVYNNEISLASVIRVAYYTATKDYTLIREHPAGEGFADMVFLPKRRSKKPALVVELKWDKSAEGAVDQIKNKKYVAALKEYKGNMLLVGINYDKKTKEHQCRIEKYEI</sequence>
<keyword evidence="2" id="KW-0067">ATP-binding</keyword>
<proteinExistence type="predicted"/>
<dbReference type="GO" id="GO:0005524">
    <property type="term" value="F:ATP binding"/>
    <property type="evidence" value="ECO:0007669"/>
    <property type="project" value="UniProtKB-KW"/>
</dbReference>
<dbReference type="EMBL" id="DWWS01000067">
    <property type="protein sequence ID" value="HJC25550.1"/>
    <property type="molecule type" value="Genomic_DNA"/>
</dbReference>
<name>A0A9D2NIX1_9FIRM</name>
<organism evidence="2 3">
    <name type="scientific">Candidatus Eisenbergiella merdavium</name>
    <dbReference type="NCBI Taxonomy" id="2838551"/>
    <lineage>
        <taxon>Bacteria</taxon>
        <taxon>Bacillati</taxon>
        <taxon>Bacillota</taxon>
        <taxon>Clostridia</taxon>
        <taxon>Lachnospirales</taxon>
        <taxon>Lachnospiraceae</taxon>
        <taxon>Eisenbergiella</taxon>
    </lineage>
</organism>
<dbReference type="Pfam" id="PF09820">
    <property type="entry name" value="AAA-ATPase_like"/>
    <property type="match status" value="1"/>
</dbReference>
<evidence type="ECO:0000313" key="2">
    <source>
        <dbReference type="EMBL" id="HJC25550.1"/>
    </source>
</evidence>
<reference evidence="2" key="2">
    <citation type="submission" date="2021-04" db="EMBL/GenBank/DDBJ databases">
        <authorList>
            <person name="Gilroy R."/>
        </authorList>
    </citation>
    <scope>NUCLEOTIDE SEQUENCE</scope>
    <source>
        <strain evidence="2">USAMLcec2-132</strain>
    </source>
</reference>
<evidence type="ECO:0000313" key="3">
    <source>
        <dbReference type="Proteomes" id="UP000823891"/>
    </source>
</evidence>
<accession>A0A9D2NIX1</accession>
<dbReference type="AlphaFoldDB" id="A0A9D2NIX1"/>
<evidence type="ECO:0000259" key="1">
    <source>
        <dbReference type="Pfam" id="PF09820"/>
    </source>
</evidence>
<protein>
    <submittedName>
        <fullName evidence="2">ATP-binding protein</fullName>
    </submittedName>
</protein>
<dbReference type="Proteomes" id="UP000823891">
    <property type="component" value="Unassembled WGS sequence"/>
</dbReference>
<reference evidence="2" key="1">
    <citation type="journal article" date="2021" name="PeerJ">
        <title>Extensive microbial diversity within the chicken gut microbiome revealed by metagenomics and culture.</title>
        <authorList>
            <person name="Gilroy R."/>
            <person name="Ravi A."/>
            <person name="Getino M."/>
            <person name="Pursley I."/>
            <person name="Horton D.L."/>
            <person name="Alikhan N.F."/>
            <person name="Baker D."/>
            <person name="Gharbi K."/>
            <person name="Hall N."/>
            <person name="Watson M."/>
            <person name="Adriaenssens E.M."/>
            <person name="Foster-Nyarko E."/>
            <person name="Jarju S."/>
            <person name="Secka A."/>
            <person name="Antonio M."/>
            <person name="Oren A."/>
            <person name="Chaudhuri R.R."/>
            <person name="La Ragione R."/>
            <person name="Hildebrand F."/>
            <person name="Pallen M.J."/>
        </authorList>
    </citation>
    <scope>NUCLEOTIDE SEQUENCE</scope>
    <source>
        <strain evidence="2">USAMLcec2-132</strain>
    </source>
</reference>
<gene>
    <name evidence="2" type="ORF">H9761_17955</name>
</gene>
<dbReference type="InterPro" id="IPR018631">
    <property type="entry name" value="AAA-ATPase-like_dom"/>
</dbReference>
<feature type="domain" description="AAA-ATPase-like" evidence="1">
    <location>
        <begin position="10"/>
        <end position="214"/>
    </location>
</feature>
<keyword evidence="2" id="KW-0547">Nucleotide-binding</keyword>
<dbReference type="PANTHER" id="PTHR34825:SF1">
    <property type="entry name" value="AAA-ATPASE-LIKE DOMAIN-CONTAINING PROTEIN"/>
    <property type="match status" value="1"/>
</dbReference>
<dbReference type="Pfam" id="PF08011">
    <property type="entry name" value="PDDEXK_9"/>
    <property type="match status" value="1"/>
</dbReference>